<keyword evidence="2" id="KW-1185">Reference proteome</keyword>
<reference evidence="1 2" key="2">
    <citation type="journal article" date="2021" name="Curr. Genet.">
        <title>Genetic response to nitrogen starvation in the aggressive Eucalyptus foliar pathogen Teratosphaeria destructans.</title>
        <authorList>
            <person name="Havenga M."/>
            <person name="Wingfield B.D."/>
            <person name="Wingfield M.J."/>
            <person name="Dreyer L.L."/>
            <person name="Roets F."/>
            <person name="Aylward J."/>
        </authorList>
    </citation>
    <scope>NUCLEOTIDE SEQUENCE [LARGE SCALE GENOMIC DNA]</scope>
    <source>
        <strain evidence="1">CMW44962</strain>
    </source>
</reference>
<dbReference type="EMBL" id="RIBY02002489">
    <property type="protein sequence ID" value="KAH9811177.1"/>
    <property type="molecule type" value="Genomic_DNA"/>
</dbReference>
<sequence length="99" mass="11642">MANVRGATAFDYVSLGFQEDRIELHSSRKIQTLFVFHTISHVFPYYLMVPAARRPTEHEKHILVCGLRARDEETHIFTDAPERWLVPKVAIRMRYLSQE</sequence>
<organism evidence="1 2">
    <name type="scientific">Teratosphaeria destructans</name>
    <dbReference type="NCBI Taxonomy" id="418781"/>
    <lineage>
        <taxon>Eukaryota</taxon>
        <taxon>Fungi</taxon>
        <taxon>Dikarya</taxon>
        <taxon>Ascomycota</taxon>
        <taxon>Pezizomycotina</taxon>
        <taxon>Dothideomycetes</taxon>
        <taxon>Dothideomycetidae</taxon>
        <taxon>Mycosphaerellales</taxon>
        <taxon>Teratosphaeriaceae</taxon>
        <taxon>Teratosphaeria</taxon>
    </lineage>
</organism>
<accession>A0A9W7SIR3</accession>
<protein>
    <submittedName>
        <fullName evidence="1">Uncharacterized protein</fullName>
    </submittedName>
</protein>
<gene>
    <name evidence="1" type="ORF">Tdes44962_MAKER05910</name>
</gene>
<evidence type="ECO:0000313" key="2">
    <source>
        <dbReference type="Proteomes" id="UP001138500"/>
    </source>
</evidence>
<comment type="caution">
    <text evidence="1">The sequence shown here is derived from an EMBL/GenBank/DDBJ whole genome shotgun (WGS) entry which is preliminary data.</text>
</comment>
<name>A0A9W7SIR3_9PEZI</name>
<evidence type="ECO:0000313" key="1">
    <source>
        <dbReference type="EMBL" id="KAH9811177.1"/>
    </source>
</evidence>
<reference evidence="1 2" key="1">
    <citation type="journal article" date="2018" name="IMA Fungus">
        <title>IMA Genome-F 10: Nine draft genome sequences of Claviceps purpurea s.lat., including C. arundinis, C. humidiphila, and C. cf. spartinae, pseudomolecules for the pitch canker pathogen Fusarium circinatum, draft genome of Davidsoniella eucalypti, Grosmannia galeiformis, Quambalaria eucalypti, and Teratosphaeria destructans.</title>
        <authorList>
            <person name="Wingfield B.D."/>
            <person name="Liu M."/>
            <person name="Nguyen H.D."/>
            <person name="Lane F.A."/>
            <person name="Morgan S.W."/>
            <person name="De Vos L."/>
            <person name="Wilken P.M."/>
            <person name="Duong T.A."/>
            <person name="Aylward J."/>
            <person name="Coetzee M.P."/>
            <person name="Dadej K."/>
            <person name="De Beer Z.W."/>
            <person name="Findlay W."/>
            <person name="Havenga M."/>
            <person name="Kolarik M."/>
            <person name="Menzies J.G."/>
            <person name="Naidoo K."/>
            <person name="Pochopski O."/>
            <person name="Shoukouhi P."/>
            <person name="Santana Q.C."/>
            <person name="Seifert K.A."/>
            <person name="Soal N."/>
            <person name="Steenkamp E.T."/>
            <person name="Tatham C.T."/>
            <person name="van der Nest M.A."/>
            <person name="Wingfield M.J."/>
        </authorList>
    </citation>
    <scope>NUCLEOTIDE SEQUENCE [LARGE SCALE GENOMIC DNA]</scope>
    <source>
        <strain evidence="1">CMW44962</strain>
    </source>
</reference>
<dbReference type="AlphaFoldDB" id="A0A9W7SIR3"/>
<proteinExistence type="predicted"/>
<dbReference type="Proteomes" id="UP001138500">
    <property type="component" value="Unassembled WGS sequence"/>
</dbReference>